<feature type="region of interest" description="Disordered" evidence="1">
    <location>
        <begin position="699"/>
        <end position="720"/>
    </location>
</feature>
<dbReference type="SUPFAM" id="SSF48452">
    <property type="entry name" value="TPR-like"/>
    <property type="match status" value="1"/>
</dbReference>
<proteinExistence type="predicted"/>
<dbReference type="PANTHER" id="PTHR31859">
    <property type="entry name" value="TETRATRICOPEPTIDE REPEAT PROTEIN 39 FAMILY MEMBER"/>
    <property type="match status" value="1"/>
</dbReference>
<dbReference type="GO" id="GO:0005741">
    <property type="term" value="C:mitochondrial outer membrane"/>
    <property type="evidence" value="ECO:0007669"/>
    <property type="project" value="TreeGrafter"/>
</dbReference>
<evidence type="ECO:0000313" key="3">
    <source>
        <dbReference type="Proteomes" id="UP000613177"/>
    </source>
</evidence>
<evidence type="ECO:0000313" key="2">
    <source>
        <dbReference type="EMBL" id="KAG2236895.1"/>
    </source>
</evidence>
<gene>
    <name evidence="2" type="ORF">INT48_002708</name>
</gene>
<keyword evidence="3" id="KW-1185">Reference proteome</keyword>
<dbReference type="GO" id="GO:0005829">
    <property type="term" value="C:cytosol"/>
    <property type="evidence" value="ECO:0007669"/>
    <property type="project" value="TreeGrafter"/>
</dbReference>
<protein>
    <recommendedName>
        <fullName evidence="4">Tetratricopeptide repeat protein 39B</fullName>
    </recommendedName>
</protein>
<dbReference type="PANTHER" id="PTHR31859:SF1">
    <property type="entry name" value="TETRATRICOPEPTIDE REPEAT PROTEIN 39C"/>
    <property type="match status" value="1"/>
</dbReference>
<accession>A0A8H7SYP1</accession>
<organism evidence="2 3">
    <name type="scientific">Thamnidium elegans</name>
    <dbReference type="NCBI Taxonomy" id="101142"/>
    <lineage>
        <taxon>Eukaryota</taxon>
        <taxon>Fungi</taxon>
        <taxon>Fungi incertae sedis</taxon>
        <taxon>Mucoromycota</taxon>
        <taxon>Mucoromycotina</taxon>
        <taxon>Mucoromycetes</taxon>
        <taxon>Mucorales</taxon>
        <taxon>Mucorineae</taxon>
        <taxon>Mucoraceae</taxon>
        <taxon>Thamnidium</taxon>
    </lineage>
</organism>
<dbReference type="InterPro" id="IPR036181">
    <property type="entry name" value="MIT_dom_sf"/>
</dbReference>
<dbReference type="AlphaFoldDB" id="A0A8H7SYP1"/>
<dbReference type="GO" id="GO:0005634">
    <property type="term" value="C:nucleus"/>
    <property type="evidence" value="ECO:0007669"/>
    <property type="project" value="TreeGrafter"/>
</dbReference>
<dbReference type="InterPro" id="IPR011990">
    <property type="entry name" value="TPR-like_helical_dom_sf"/>
</dbReference>
<dbReference type="EMBL" id="JAEPRE010000012">
    <property type="protein sequence ID" value="KAG2236895.1"/>
    <property type="molecule type" value="Genomic_DNA"/>
</dbReference>
<name>A0A8H7SYP1_9FUNG</name>
<reference evidence="2" key="1">
    <citation type="submission" date="2021-01" db="EMBL/GenBank/DDBJ databases">
        <title>Metabolic potential, ecology and presence of endohyphal bacteria is reflected in genomic diversity of Mucoromycotina.</title>
        <authorList>
            <person name="Muszewska A."/>
            <person name="Okrasinska A."/>
            <person name="Steczkiewicz K."/>
            <person name="Drgas O."/>
            <person name="Orlowska M."/>
            <person name="Perlinska-Lenart U."/>
            <person name="Aleksandrzak-Piekarczyk T."/>
            <person name="Szatraj K."/>
            <person name="Zielenkiewicz U."/>
            <person name="Pilsyk S."/>
            <person name="Malc E."/>
            <person name="Mieczkowski P."/>
            <person name="Kruszewska J.S."/>
            <person name="Biernat P."/>
            <person name="Pawlowska J."/>
        </authorList>
    </citation>
    <scope>NUCLEOTIDE SEQUENCE</scope>
    <source>
        <strain evidence="2">WA0000018081</strain>
    </source>
</reference>
<dbReference type="SUPFAM" id="SSF116846">
    <property type="entry name" value="MIT domain"/>
    <property type="match status" value="1"/>
</dbReference>
<dbReference type="Gene3D" id="1.25.40.10">
    <property type="entry name" value="Tetratricopeptide repeat domain"/>
    <property type="match status" value="1"/>
</dbReference>
<comment type="caution">
    <text evidence="2">The sequence shown here is derived from an EMBL/GenBank/DDBJ whole genome shotgun (WGS) entry which is preliminary data.</text>
</comment>
<dbReference type="Pfam" id="PF10300">
    <property type="entry name" value="Iml2-TPR_39"/>
    <property type="match status" value="1"/>
</dbReference>
<dbReference type="InterPro" id="IPR019412">
    <property type="entry name" value="IML2/TPR_39"/>
</dbReference>
<evidence type="ECO:0008006" key="4">
    <source>
        <dbReference type="Google" id="ProtNLM"/>
    </source>
</evidence>
<evidence type="ECO:0000256" key="1">
    <source>
        <dbReference type="SAM" id="MobiDB-lite"/>
    </source>
</evidence>
<dbReference type="Proteomes" id="UP000613177">
    <property type="component" value="Unassembled WGS sequence"/>
</dbReference>
<sequence>MPPVLNTSSSSSTKKKRPDGPERNAKSSSNLTMSLRTIGRMGQSMSSMLPKHKEKQILEEKEEGELNHTPLATINISTKVWEAAEANLLEDIKEVRLAMDLFLNSRIPEAEKILEPKRYSTLYHSLGHSFVLFLKSVMTFQHTDIEDAIEALKETIQLADAFRKKNSSWLGNITSWVKGISVHEVWEMSRLHRHAELIYAESYLLKALLCIIHDESFVSFLREGLHVRASYNTYKTLQKFLNHVREQASQGKDVSECGVDDHFTSGVSLGVGLFNLIISLLPSSVMKVVEFIGFTSDRTYGMEILEAVGGWEDYAGLPLTELPPDQEPNEGLRRQFCDMALMLYHIILSKLIPLSDVNEDLSDRVLAYSLKLYPDGVFFLYFSGRQLVARNQLVEAKNQYQKAIDTQKDWKQLQHMCYWELGLINLLQQNWQESLDCYTTLHKESNWSKAVYTYLQAISLFVLATNDDTKTPEEKEKLAKEAGEMMVKVTSAKQKIAGKSIPLEKFVARKARKFIAQNNRLLFPDLEALNAFSAFDFMSIDLLHNNLERTTKEIYRLTHETKHEEVLNYYDDLCLSHYMRSMVLRLLIDQVKDASTETKVNWKRLHKESIRCVMENAKKVQLDHYIYYFTRYEEARMLIIDQEYQKAKDIVQSIIKSSDKGQFNVGAGPHAKNKYSLENTILFKCHNCLTEIQALSTASSKGDSSSDHFSSAASSIISEK</sequence>
<feature type="region of interest" description="Disordered" evidence="1">
    <location>
        <begin position="1"/>
        <end position="33"/>
    </location>
</feature>